<dbReference type="CDD" id="cd10548">
    <property type="entry name" value="cupin_CDO"/>
    <property type="match status" value="1"/>
</dbReference>
<gene>
    <name evidence="1" type="ORF">PMG71_14760</name>
</gene>
<dbReference type="Gene3D" id="2.60.120.10">
    <property type="entry name" value="Jelly Rolls"/>
    <property type="match status" value="1"/>
</dbReference>
<accession>A0ABT7AWN7</accession>
<comment type="caution">
    <text evidence="1">The sequence shown here is derived from an EMBL/GenBank/DDBJ whole genome shotgun (WGS) entry which is preliminary data.</text>
</comment>
<name>A0ABT7AWN7_9CYAN</name>
<dbReference type="Proteomes" id="UP001235303">
    <property type="component" value="Unassembled WGS sequence"/>
</dbReference>
<dbReference type="SUPFAM" id="SSF51182">
    <property type="entry name" value="RmlC-like cupins"/>
    <property type="match status" value="1"/>
</dbReference>
<dbReference type="RefSeq" id="WP_283754450.1">
    <property type="nucleotide sequence ID" value="NZ_JAQOSP010000099.1"/>
</dbReference>
<keyword evidence="2" id="KW-1185">Reference proteome</keyword>
<protein>
    <submittedName>
        <fullName evidence="1">Cupin</fullName>
    </submittedName>
</protein>
<dbReference type="InterPro" id="IPR011051">
    <property type="entry name" value="RmlC_Cupin_sf"/>
</dbReference>
<evidence type="ECO:0000313" key="1">
    <source>
        <dbReference type="EMBL" id="MDJ1170691.1"/>
    </source>
</evidence>
<sequence>MSSEVFDLKSDPMQAADWLINEQGERLPLISGRSPEFGDKPYRLYRFLTDLETILWEIPEDEQRLPEIAVCLRQLLDYSPWLQTYYLEPDPNPGWSILSLYDEPDFKLTLQIVAWLPGNISPIHNHGSWGVVALLSGEEKNTFWRRSPTPELSDRIEAVDSYILAPGEIITFLPDAIHSVEPLGDEPAITLNIYGETKVKNRFEFDPVHHKAWNF</sequence>
<proteinExistence type="predicted"/>
<organism evidence="1 2">
    <name type="scientific">Roseofilum acuticapitatum BLCC-M154</name>
    <dbReference type="NCBI Taxonomy" id="3022444"/>
    <lineage>
        <taxon>Bacteria</taxon>
        <taxon>Bacillati</taxon>
        <taxon>Cyanobacteriota</taxon>
        <taxon>Cyanophyceae</taxon>
        <taxon>Desertifilales</taxon>
        <taxon>Desertifilaceae</taxon>
        <taxon>Roseofilum</taxon>
        <taxon>Roseofilum acuticapitatum</taxon>
    </lineage>
</organism>
<reference evidence="1 2" key="1">
    <citation type="submission" date="2023-01" db="EMBL/GenBank/DDBJ databases">
        <title>Novel diversity within Roseofilum (Cyanobacteria; Desertifilaceae) from marine benthic mats with descriptions of four novel species.</title>
        <authorList>
            <person name="Wang Y."/>
            <person name="Berthold D.E."/>
            <person name="Hu J."/>
            <person name="Lefler F.W."/>
            <person name="Laughinghouse H.D. IV."/>
        </authorList>
    </citation>
    <scope>NUCLEOTIDE SEQUENCE [LARGE SCALE GENOMIC DNA]</scope>
    <source>
        <strain evidence="1 2">BLCC-M154</strain>
    </source>
</reference>
<dbReference type="EMBL" id="JAQOSP010000099">
    <property type="protein sequence ID" value="MDJ1170691.1"/>
    <property type="molecule type" value="Genomic_DNA"/>
</dbReference>
<evidence type="ECO:0000313" key="2">
    <source>
        <dbReference type="Proteomes" id="UP001235303"/>
    </source>
</evidence>
<dbReference type="InterPro" id="IPR014710">
    <property type="entry name" value="RmlC-like_jellyroll"/>
</dbReference>